<accession>A0A0G4H344</accession>
<feature type="compositionally biased region" description="Basic and acidic residues" evidence="1">
    <location>
        <begin position="13"/>
        <end position="32"/>
    </location>
</feature>
<evidence type="ECO:0000313" key="3">
    <source>
        <dbReference type="Proteomes" id="UP000041254"/>
    </source>
</evidence>
<protein>
    <submittedName>
        <fullName evidence="2">Uncharacterized protein</fullName>
    </submittedName>
</protein>
<dbReference type="AlphaFoldDB" id="A0A0G4H344"/>
<keyword evidence="3" id="KW-1185">Reference proteome</keyword>
<feature type="region of interest" description="Disordered" evidence="1">
    <location>
        <begin position="150"/>
        <end position="366"/>
    </location>
</feature>
<feature type="compositionally biased region" description="Polar residues" evidence="1">
    <location>
        <begin position="356"/>
        <end position="365"/>
    </location>
</feature>
<dbReference type="InParanoid" id="A0A0G4H344"/>
<dbReference type="EMBL" id="CDMY01000973">
    <property type="protein sequence ID" value="CEM38129.1"/>
    <property type="molecule type" value="Genomic_DNA"/>
</dbReference>
<dbReference type="VEuPathDB" id="CryptoDB:Vbra_19499"/>
<feature type="compositionally biased region" description="Basic and acidic residues" evidence="1">
    <location>
        <begin position="160"/>
        <end position="178"/>
    </location>
</feature>
<feature type="compositionally biased region" description="Acidic residues" evidence="1">
    <location>
        <begin position="230"/>
        <end position="240"/>
    </location>
</feature>
<dbReference type="Proteomes" id="UP000041254">
    <property type="component" value="Unassembled WGS sequence"/>
</dbReference>
<feature type="region of interest" description="Disordered" evidence="1">
    <location>
        <begin position="1"/>
        <end position="32"/>
    </location>
</feature>
<reference evidence="2 3" key="1">
    <citation type="submission" date="2014-11" db="EMBL/GenBank/DDBJ databases">
        <authorList>
            <person name="Zhu J."/>
            <person name="Qi W."/>
            <person name="Song R."/>
        </authorList>
    </citation>
    <scope>NUCLEOTIDE SEQUENCE [LARGE SCALE GENOMIC DNA]</scope>
</reference>
<proteinExistence type="predicted"/>
<name>A0A0G4H344_VITBC</name>
<evidence type="ECO:0000313" key="2">
    <source>
        <dbReference type="EMBL" id="CEM38129.1"/>
    </source>
</evidence>
<gene>
    <name evidence="2" type="ORF">Vbra_19499</name>
</gene>
<feature type="compositionally biased region" description="Acidic residues" evidence="1">
    <location>
        <begin position="301"/>
        <end position="323"/>
    </location>
</feature>
<evidence type="ECO:0000256" key="1">
    <source>
        <dbReference type="SAM" id="MobiDB-lite"/>
    </source>
</evidence>
<sequence>MPHPAAPRSRLLPPEDAKTDNAEGDAAMHDDTFAMPDVPEEYRREPLAPPGSRIVIPSATLATQPDESGHPWPQRWLGGALSSILTVDQKFRFMSRALDMLNGGERESLGGDFDELYLDYGLAGQSDAAKKEEISALFRGVMDAYVANMTASHDPNGTGRESRKSTESLDGLTAEHLRPPRPALPLITMGRPPSRSPDFVPAPSPSTSPPYQYDAGRRSVSPAVAQAQGEGEDSPEDDYANGDQSPPPNRRTPRWSISPNPPPHAASSRLSASPGEGTYFGAHTPGNSPPAFASLTQPEKDEYDDQDDQQMDDGDSQEMEMDVDQQGHGEPLSGTPTQKHDSFFNDDEDLFGDWGDNQTGGSPSTGAAAAAAVGAAVAGAGADLVVPVEVLLQRRDKRITVG</sequence>
<organism evidence="2 3">
    <name type="scientific">Vitrella brassicaformis (strain CCMP3155)</name>
    <dbReference type="NCBI Taxonomy" id="1169540"/>
    <lineage>
        <taxon>Eukaryota</taxon>
        <taxon>Sar</taxon>
        <taxon>Alveolata</taxon>
        <taxon>Colpodellida</taxon>
        <taxon>Vitrellaceae</taxon>
        <taxon>Vitrella</taxon>
    </lineage>
</organism>